<evidence type="ECO:0000256" key="3">
    <source>
        <dbReference type="ARBA" id="ARBA00007823"/>
    </source>
</evidence>
<evidence type="ECO:0000256" key="7">
    <source>
        <dbReference type="ARBA" id="ARBA00022723"/>
    </source>
</evidence>
<dbReference type="CDD" id="cd07718">
    <property type="entry name" value="RNaseZ_ELAC1_ELAC2-C-term-like_MBL-fold"/>
    <property type="match status" value="1"/>
</dbReference>
<dbReference type="OrthoDB" id="527344at2759"/>
<dbReference type="HOGENOM" id="CLU_006220_2_0_1"/>
<dbReference type="GO" id="GO:1990180">
    <property type="term" value="P:mitochondrial tRNA 3'-end processing"/>
    <property type="evidence" value="ECO:0007669"/>
    <property type="project" value="TreeGrafter"/>
</dbReference>
<keyword evidence="13" id="KW-1185">Reference proteome</keyword>
<accession>M1VJM5</accession>
<dbReference type="PANTHER" id="PTHR12553">
    <property type="entry name" value="ZINC PHOSPHODIESTERASE ELAC PROTEIN 2"/>
    <property type="match status" value="1"/>
</dbReference>
<comment type="catalytic activity">
    <reaction evidence="1">
        <text>Endonucleolytic cleavage of RNA, removing extra 3' nucleotides from tRNA precursor, generating 3' termini of tRNAs. A 3'-hydroxy group is left at the tRNA terminus and a 5'-phosphoryl group is left at the trailer molecule.</text>
        <dbReference type="EC" id="3.1.26.11"/>
    </reaction>
</comment>
<protein>
    <recommendedName>
        <fullName evidence="4">ribonuclease Z</fullName>
        <ecNumber evidence="4">3.1.26.11</ecNumber>
    </recommendedName>
</protein>
<evidence type="ECO:0000256" key="4">
    <source>
        <dbReference type="ARBA" id="ARBA00012477"/>
    </source>
</evidence>
<dbReference type="GeneID" id="16995657"/>
<keyword evidence="6" id="KW-0540">Nuclease</keyword>
<evidence type="ECO:0000256" key="9">
    <source>
        <dbReference type="ARBA" id="ARBA00022801"/>
    </source>
</evidence>
<dbReference type="EMBL" id="AP006497">
    <property type="protein sequence ID" value="BAM81548.1"/>
    <property type="molecule type" value="Genomic_DNA"/>
</dbReference>
<evidence type="ECO:0000256" key="6">
    <source>
        <dbReference type="ARBA" id="ARBA00022722"/>
    </source>
</evidence>
<dbReference type="Gramene" id="CMO192CT">
    <property type="protein sequence ID" value="CMO192CT"/>
    <property type="gene ID" value="CMO192C"/>
</dbReference>
<comment type="cofactor">
    <cofactor evidence="2">
        <name>Zn(2+)</name>
        <dbReference type="ChEBI" id="CHEBI:29105"/>
    </cofactor>
</comment>
<keyword evidence="10" id="KW-0862">Zinc</keyword>
<dbReference type="STRING" id="280699.M1VJM5"/>
<dbReference type="InterPro" id="IPR047151">
    <property type="entry name" value="RNZ2-like"/>
</dbReference>
<reference evidence="12 13" key="2">
    <citation type="journal article" date="2007" name="BMC Biol.">
        <title>A 100%-complete sequence reveals unusually simple genomic features in the hot-spring red alga Cyanidioschyzon merolae.</title>
        <authorList>
            <person name="Nozaki H."/>
            <person name="Takano H."/>
            <person name="Misumi O."/>
            <person name="Terasawa K."/>
            <person name="Matsuzaki M."/>
            <person name="Maruyama S."/>
            <person name="Nishida K."/>
            <person name="Yagisawa F."/>
            <person name="Yoshida Y."/>
            <person name="Fujiwara T."/>
            <person name="Takio S."/>
            <person name="Tamura K."/>
            <person name="Chung S.J."/>
            <person name="Nakamura S."/>
            <person name="Kuroiwa H."/>
            <person name="Tanaka K."/>
            <person name="Sato N."/>
            <person name="Kuroiwa T."/>
        </authorList>
    </citation>
    <scope>NUCLEOTIDE SEQUENCE [LARGE SCALE GENOMIC DNA]</scope>
    <source>
        <strain evidence="12 13">10D</strain>
    </source>
</reference>
<evidence type="ECO:0000256" key="1">
    <source>
        <dbReference type="ARBA" id="ARBA00000402"/>
    </source>
</evidence>
<keyword evidence="7" id="KW-0479">Metal-binding</keyword>
<dbReference type="Pfam" id="PF13691">
    <property type="entry name" value="Lactamase_B_4"/>
    <property type="match status" value="1"/>
</dbReference>
<dbReference type="PANTHER" id="PTHR12553:SF49">
    <property type="entry name" value="ZINC PHOSPHODIESTERASE ELAC PROTEIN 2"/>
    <property type="match status" value="1"/>
</dbReference>
<dbReference type="GO" id="GO:0042781">
    <property type="term" value="F:3'-tRNA processing endoribonuclease activity"/>
    <property type="evidence" value="ECO:0007669"/>
    <property type="project" value="UniProtKB-EC"/>
</dbReference>
<evidence type="ECO:0000313" key="12">
    <source>
        <dbReference type="EMBL" id="BAM81548.1"/>
    </source>
</evidence>
<organism evidence="12 13">
    <name type="scientific">Cyanidioschyzon merolae (strain NIES-3377 / 10D)</name>
    <name type="common">Unicellular red alga</name>
    <dbReference type="NCBI Taxonomy" id="280699"/>
    <lineage>
        <taxon>Eukaryota</taxon>
        <taxon>Rhodophyta</taxon>
        <taxon>Bangiophyceae</taxon>
        <taxon>Cyanidiales</taxon>
        <taxon>Cyanidiaceae</taxon>
        <taxon>Cyanidioschyzon</taxon>
    </lineage>
</organism>
<sequence length="802" mass="88454">MRAFAEWLGNGAADAAASVVFHSEERRLLFNCSEGTQRLCIEYKVRLGKLSHVFLSRLDADTCAGFLGLMLSLADAGHAGLTMFAPRGLEKTLSTAKRFASRPQYPLHVHELGEDEPSDPLVQNPLFAVYALPWLVDEQLQRSLATQKDQVKRHCGERRDEEVPEALSSSSKNEVAERIFVTYAVRVADQKGRFVTERAAALGIPRGPLYGRLQRGESIEVEQPDGTRRTVHPTDVMEPSSPGPLLVMLCASSPDLVSQMQAPSGRQRLKQWFQRLAASTPTHRQKRPVCVFHFLCAEVFSDPQYQEWALDVFGADAYHSVACESFSNQRITFRGQAAMLERLKFVDWNWFLEPWTAPADPRARTTSALPATWQLAQPLLRFNAAPRTTLGWALPESHAAANHGWSRLNVPREPDTLKRTSSNNDSKTYSVLFLGTGSALPSRYRNVSAILVDLVDHALFLDAGEGTFGQLVRAVGLDTAKAMLLHRVRCIWISHMHADHHLGVGSLVALRTRLARELPQSERLGTAMMPLMVLGPRLLGRWLEALAELEPMSYIFLDNAALLQSDTSPLSEYFPQTLGIHLRTLPVDHCPEAYGLVLESALAAGWDQNGSKEQQALPVPTSAPSTARSSDNAAAAASWKLVYSGDTLPYDAGLIAAARGATLVIHEATFEDGKEAEALLRKHSTIGQALGTIESMQPQRAVLTHFSQRYPKLPLISSAETQQRLKANSCLLAWDLMRLPWFSKDGEQAGSRTLTTTPPAVANSDVVSLFLQRLLTEFASEFEEPLEIADSELDAELASSEG</sequence>
<dbReference type="RefSeq" id="XP_005537584.1">
    <property type="nucleotide sequence ID" value="XM_005537527.1"/>
</dbReference>
<dbReference type="Pfam" id="PF23023">
    <property type="entry name" value="Anti-Pycsar_Apyc1"/>
    <property type="match status" value="1"/>
</dbReference>
<keyword evidence="9" id="KW-0378">Hydrolase</keyword>
<dbReference type="GO" id="GO:0005739">
    <property type="term" value="C:mitochondrion"/>
    <property type="evidence" value="ECO:0007669"/>
    <property type="project" value="TreeGrafter"/>
</dbReference>
<evidence type="ECO:0000313" key="13">
    <source>
        <dbReference type="Proteomes" id="UP000007014"/>
    </source>
</evidence>
<evidence type="ECO:0000259" key="11">
    <source>
        <dbReference type="Pfam" id="PF13691"/>
    </source>
</evidence>
<dbReference type="eggNOG" id="KOG2121">
    <property type="taxonomic scope" value="Eukaryota"/>
</dbReference>
<keyword evidence="5" id="KW-0819">tRNA processing</keyword>
<evidence type="ECO:0000256" key="2">
    <source>
        <dbReference type="ARBA" id="ARBA00001947"/>
    </source>
</evidence>
<name>M1VJM5_CYAM1</name>
<comment type="similarity">
    <text evidence="3">Belongs to the RNase Z family.</text>
</comment>
<reference evidence="12 13" key="1">
    <citation type="journal article" date="2004" name="Nature">
        <title>Genome sequence of the ultrasmall unicellular red alga Cyanidioschyzon merolae 10D.</title>
        <authorList>
            <person name="Matsuzaki M."/>
            <person name="Misumi O."/>
            <person name="Shin-i T."/>
            <person name="Maruyama S."/>
            <person name="Takahara M."/>
            <person name="Miyagishima S."/>
            <person name="Mori T."/>
            <person name="Nishida K."/>
            <person name="Yagisawa F."/>
            <person name="Nishida K."/>
            <person name="Yoshida Y."/>
            <person name="Nishimura Y."/>
            <person name="Nakao S."/>
            <person name="Kobayashi T."/>
            <person name="Momoyama Y."/>
            <person name="Higashiyama T."/>
            <person name="Minoda A."/>
            <person name="Sano M."/>
            <person name="Nomoto H."/>
            <person name="Oishi K."/>
            <person name="Hayashi H."/>
            <person name="Ohta F."/>
            <person name="Nishizaka S."/>
            <person name="Haga S."/>
            <person name="Miura S."/>
            <person name="Morishita T."/>
            <person name="Kabeya Y."/>
            <person name="Terasawa K."/>
            <person name="Suzuki Y."/>
            <person name="Ishii Y."/>
            <person name="Asakawa S."/>
            <person name="Takano H."/>
            <person name="Ohta N."/>
            <person name="Kuroiwa H."/>
            <person name="Tanaka K."/>
            <person name="Shimizu N."/>
            <person name="Sugano S."/>
            <person name="Sato N."/>
            <person name="Nozaki H."/>
            <person name="Ogasawara N."/>
            <person name="Kohara Y."/>
            <person name="Kuroiwa T."/>
        </authorList>
    </citation>
    <scope>NUCLEOTIDE SEQUENCE [LARGE SCALE GENOMIC DNA]</scope>
    <source>
        <strain evidence="12 13">10D</strain>
    </source>
</reference>
<proteinExistence type="inferred from homology"/>
<evidence type="ECO:0000256" key="5">
    <source>
        <dbReference type="ARBA" id="ARBA00022694"/>
    </source>
</evidence>
<dbReference type="Gene3D" id="3.60.15.10">
    <property type="entry name" value="Ribonuclease Z/Hydroxyacylglutathione hydrolase-like"/>
    <property type="match status" value="2"/>
</dbReference>
<dbReference type="SUPFAM" id="SSF56281">
    <property type="entry name" value="Metallo-hydrolase/oxidoreductase"/>
    <property type="match status" value="2"/>
</dbReference>
<dbReference type="InterPro" id="IPR027794">
    <property type="entry name" value="tRNase_Z_dom"/>
</dbReference>
<feature type="domain" description="tRNase Z endonuclease" evidence="11">
    <location>
        <begin position="14"/>
        <end position="58"/>
    </location>
</feature>
<dbReference type="Proteomes" id="UP000007014">
    <property type="component" value="Chromosome 15"/>
</dbReference>
<dbReference type="GO" id="GO:0046872">
    <property type="term" value="F:metal ion binding"/>
    <property type="evidence" value="ECO:0007669"/>
    <property type="project" value="UniProtKB-KW"/>
</dbReference>
<evidence type="ECO:0000256" key="8">
    <source>
        <dbReference type="ARBA" id="ARBA00022759"/>
    </source>
</evidence>
<evidence type="ECO:0000256" key="10">
    <source>
        <dbReference type="ARBA" id="ARBA00022833"/>
    </source>
</evidence>
<dbReference type="KEGG" id="cme:CYME_CMO192C"/>
<dbReference type="EC" id="3.1.26.11" evidence="4"/>
<gene>
    <name evidence="12" type="ORF">CYME_CMO192C</name>
</gene>
<dbReference type="InterPro" id="IPR036866">
    <property type="entry name" value="RibonucZ/Hydroxyglut_hydro"/>
</dbReference>
<dbReference type="AlphaFoldDB" id="M1VJM5"/>
<dbReference type="OMA" id="INYICQL"/>
<keyword evidence="8" id="KW-0255">Endonuclease</keyword>